<dbReference type="FunFam" id="3.30.310.50:FF:000006">
    <property type="entry name" value="Phosphoglucosamine mutase"/>
    <property type="match status" value="1"/>
</dbReference>
<dbReference type="Gene3D" id="3.40.120.10">
    <property type="entry name" value="Alpha-D-Glucose-1,6-Bisphosphate, subunit A, domain 3"/>
    <property type="match status" value="3"/>
</dbReference>
<comment type="caution">
    <text evidence="12">The sequence shown here is derived from an EMBL/GenBank/DDBJ whole genome shotgun (WGS) entry which is preliminary data.</text>
</comment>
<evidence type="ECO:0000259" key="11">
    <source>
        <dbReference type="Pfam" id="PF02880"/>
    </source>
</evidence>
<evidence type="ECO:0000313" key="12">
    <source>
        <dbReference type="EMBL" id="RKS50631.1"/>
    </source>
</evidence>
<dbReference type="GO" id="GO:0008966">
    <property type="term" value="F:phosphoglucosamine mutase activity"/>
    <property type="evidence" value="ECO:0007669"/>
    <property type="project" value="InterPro"/>
</dbReference>
<keyword evidence="4 7" id="KW-0479">Metal-binding</keyword>
<dbReference type="RefSeq" id="WP_121346231.1">
    <property type="nucleotide sequence ID" value="NZ_RBLG01000003.1"/>
</dbReference>
<dbReference type="InterPro" id="IPR016055">
    <property type="entry name" value="A-D-PHexomutase_a/b/a-I/II/III"/>
</dbReference>
<dbReference type="FunFam" id="3.40.120.10:FF:000020">
    <property type="entry name" value="Phosphoglucosamine mutase"/>
    <property type="match status" value="1"/>
</dbReference>
<evidence type="ECO:0000259" key="9">
    <source>
        <dbReference type="Pfam" id="PF02878"/>
    </source>
</evidence>
<name>A0A495PIS3_9FLAO</name>
<dbReference type="InterPro" id="IPR005843">
    <property type="entry name" value="A-D-PHexomutase_C"/>
</dbReference>
<dbReference type="GO" id="GO:0009252">
    <property type="term" value="P:peptidoglycan biosynthetic process"/>
    <property type="evidence" value="ECO:0007669"/>
    <property type="project" value="TreeGrafter"/>
</dbReference>
<evidence type="ECO:0000256" key="5">
    <source>
        <dbReference type="ARBA" id="ARBA00022842"/>
    </source>
</evidence>
<proteinExistence type="inferred from homology"/>
<feature type="domain" description="Alpha-D-phosphohexomutase alpha/beta/alpha" evidence="11">
    <location>
        <begin position="270"/>
        <end position="373"/>
    </location>
</feature>
<dbReference type="GO" id="GO:0005975">
    <property type="term" value="P:carbohydrate metabolic process"/>
    <property type="evidence" value="ECO:0007669"/>
    <property type="project" value="InterPro"/>
</dbReference>
<comment type="similarity">
    <text evidence="2 7">Belongs to the phosphohexose mutase family.</text>
</comment>
<dbReference type="InterPro" id="IPR005841">
    <property type="entry name" value="Alpha-D-phosphohexomutase_SF"/>
</dbReference>
<dbReference type="InterPro" id="IPR005846">
    <property type="entry name" value="A-D-PHexomutase_a/b/a-III"/>
</dbReference>
<dbReference type="InterPro" id="IPR036900">
    <property type="entry name" value="A-D-PHexomutase_C_sf"/>
</dbReference>
<dbReference type="Pfam" id="PF02879">
    <property type="entry name" value="PGM_PMM_II"/>
    <property type="match status" value="1"/>
</dbReference>
<evidence type="ECO:0000313" key="13">
    <source>
        <dbReference type="Proteomes" id="UP000276282"/>
    </source>
</evidence>
<evidence type="ECO:0000259" key="8">
    <source>
        <dbReference type="Pfam" id="PF00408"/>
    </source>
</evidence>
<dbReference type="Pfam" id="PF00408">
    <property type="entry name" value="PGM_PMM_IV"/>
    <property type="match status" value="1"/>
</dbReference>
<evidence type="ECO:0000256" key="6">
    <source>
        <dbReference type="ARBA" id="ARBA00023235"/>
    </source>
</evidence>
<dbReference type="EMBL" id="RBLG01000003">
    <property type="protein sequence ID" value="RKS50631.1"/>
    <property type="molecule type" value="Genomic_DNA"/>
</dbReference>
<dbReference type="GO" id="GO:0000287">
    <property type="term" value="F:magnesium ion binding"/>
    <property type="evidence" value="ECO:0007669"/>
    <property type="project" value="InterPro"/>
</dbReference>
<dbReference type="InterPro" id="IPR005844">
    <property type="entry name" value="A-D-PHexomutase_a/b/a-I"/>
</dbReference>
<dbReference type="Proteomes" id="UP000276282">
    <property type="component" value="Unassembled WGS sequence"/>
</dbReference>
<protein>
    <submittedName>
        <fullName evidence="12">Phosphomannomutase</fullName>
    </submittedName>
</protein>
<dbReference type="GO" id="GO:0004615">
    <property type="term" value="F:phosphomannomutase activity"/>
    <property type="evidence" value="ECO:0007669"/>
    <property type="project" value="TreeGrafter"/>
</dbReference>
<sequence>MSLIKSISGIRGTIGGKPSENLTPLDAVKFAAAYGTWLKNENTKPKLKVVIGRDARISGSMIQQLVMNTLVGLGIDVIDLGLSTTPTVEIAVPLEHADGGIILTASHNPKQWNALKLLNNKGEFLNGAEGVKILNYADKEEFVFSEVDDLGTITVINDYIDRHIEEVLKLKLVDAELVKKAKFKVVVDAVNSTGGIAIPALLKKMGVEVVELYCEPNGHFPHNPEPLKEHLGDICKLVAKEKADLGVVVDPDVDRLALIDENGEMFGEEYTLVACADYVLSKTPGDTVSNLSSSRALRDLTNRHGNTYRASAVGEVNVVELMKESNAVIGGEGNGGIIYPESHYGRDSLVGVALFLTYLAEKKMTVSEIKKSYPMYYMSKNKIELTPDLDVDAILASVKEKHSSEEISTVDGVKIDFAENWVHLRKSNTEPIIRIYTEAKSQEEADSLAEKMIEEIKAIVA</sequence>
<evidence type="ECO:0000256" key="4">
    <source>
        <dbReference type="ARBA" id="ARBA00022723"/>
    </source>
</evidence>
<organism evidence="12 13">
    <name type="scientific">Gillisia mitskevichiae</name>
    <dbReference type="NCBI Taxonomy" id="270921"/>
    <lineage>
        <taxon>Bacteria</taxon>
        <taxon>Pseudomonadati</taxon>
        <taxon>Bacteroidota</taxon>
        <taxon>Flavobacteriia</taxon>
        <taxon>Flavobacteriales</taxon>
        <taxon>Flavobacteriaceae</taxon>
        <taxon>Gillisia</taxon>
    </lineage>
</organism>
<dbReference type="OrthoDB" id="9806956at2"/>
<dbReference type="InterPro" id="IPR024086">
    <property type="entry name" value="GlmM_arc-type"/>
</dbReference>
<comment type="cofactor">
    <cofactor evidence="1">
        <name>Mg(2+)</name>
        <dbReference type="ChEBI" id="CHEBI:18420"/>
    </cofactor>
</comment>
<gene>
    <name evidence="12" type="ORF">BC962_2403</name>
</gene>
<dbReference type="PANTHER" id="PTHR42946">
    <property type="entry name" value="PHOSPHOHEXOSE MUTASE"/>
    <property type="match status" value="1"/>
</dbReference>
<dbReference type="InterPro" id="IPR050060">
    <property type="entry name" value="Phosphoglucosamine_mutase"/>
</dbReference>
<dbReference type="InterPro" id="IPR016066">
    <property type="entry name" value="A-D-PHexomutase_CS"/>
</dbReference>
<dbReference type="SUPFAM" id="SSF55957">
    <property type="entry name" value="Phosphoglucomutase, C-terminal domain"/>
    <property type="match status" value="1"/>
</dbReference>
<accession>A0A495PIS3</accession>
<dbReference type="Pfam" id="PF02878">
    <property type="entry name" value="PGM_PMM_I"/>
    <property type="match status" value="1"/>
</dbReference>
<dbReference type="Pfam" id="PF02880">
    <property type="entry name" value="PGM_PMM_III"/>
    <property type="match status" value="1"/>
</dbReference>
<keyword evidence="3" id="KW-0597">Phosphoprotein</keyword>
<evidence type="ECO:0000256" key="7">
    <source>
        <dbReference type="RuleBase" id="RU004326"/>
    </source>
</evidence>
<dbReference type="NCBIfam" id="TIGR03990">
    <property type="entry name" value="Arch_GlmM"/>
    <property type="match status" value="1"/>
</dbReference>
<dbReference type="PANTHER" id="PTHR42946:SF1">
    <property type="entry name" value="PHOSPHOGLUCOMUTASE (ALPHA-D-GLUCOSE-1,6-BISPHOSPHATE-DEPENDENT)"/>
    <property type="match status" value="1"/>
</dbReference>
<evidence type="ECO:0000256" key="3">
    <source>
        <dbReference type="ARBA" id="ARBA00022553"/>
    </source>
</evidence>
<keyword evidence="6" id="KW-0413">Isomerase</keyword>
<dbReference type="PRINTS" id="PR00509">
    <property type="entry name" value="PGMPMM"/>
</dbReference>
<evidence type="ECO:0000256" key="2">
    <source>
        <dbReference type="ARBA" id="ARBA00010231"/>
    </source>
</evidence>
<feature type="domain" description="Alpha-D-phosphohexomutase alpha/beta/alpha" evidence="10">
    <location>
        <begin position="171"/>
        <end position="263"/>
    </location>
</feature>
<dbReference type="Gene3D" id="3.30.310.50">
    <property type="entry name" value="Alpha-D-phosphohexomutase, C-terminal domain"/>
    <property type="match status" value="1"/>
</dbReference>
<keyword evidence="5 7" id="KW-0460">Magnesium</keyword>
<dbReference type="SUPFAM" id="SSF53738">
    <property type="entry name" value="Phosphoglucomutase, first 3 domains"/>
    <property type="match status" value="3"/>
</dbReference>
<dbReference type="AlphaFoldDB" id="A0A495PIS3"/>
<dbReference type="PROSITE" id="PS00710">
    <property type="entry name" value="PGM_PMM"/>
    <property type="match status" value="1"/>
</dbReference>
<dbReference type="GO" id="GO:0005829">
    <property type="term" value="C:cytosol"/>
    <property type="evidence" value="ECO:0007669"/>
    <property type="project" value="TreeGrafter"/>
</dbReference>
<reference evidence="12 13" key="1">
    <citation type="submission" date="2018-10" db="EMBL/GenBank/DDBJ databases">
        <title>Genomic Encyclopedia of Archaeal and Bacterial Type Strains, Phase II (KMG-II): from individual species to whole genera.</title>
        <authorList>
            <person name="Goeker M."/>
        </authorList>
    </citation>
    <scope>NUCLEOTIDE SEQUENCE [LARGE SCALE GENOMIC DNA]</scope>
    <source>
        <strain evidence="12 13">DSM 19839</strain>
    </source>
</reference>
<feature type="domain" description="Alpha-D-phosphohexomutase alpha/beta/alpha" evidence="9">
    <location>
        <begin position="8"/>
        <end position="142"/>
    </location>
</feature>
<keyword evidence="13" id="KW-1185">Reference proteome</keyword>
<feature type="domain" description="Alpha-D-phosphohexomutase C-terminal" evidence="8">
    <location>
        <begin position="400"/>
        <end position="454"/>
    </location>
</feature>
<evidence type="ECO:0000259" key="10">
    <source>
        <dbReference type="Pfam" id="PF02879"/>
    </source>
</evidence>
<evidence type="ECO:0000256" key="1">
    <source>
        <dbReference type="ARBA" id="ARBA00001946"/>
    </source>
</evidence>
<dbReference type="GO" id="GO:0006048">
    <property type="term" value="P:UDP-N-acetylglucosamine biosynthetic process"/>
    <property type="evidence" value="ECO:0007669"/>
    <property type="project" value="TreeGrafter"/>
</dbReference>
<dbReference type="InterPro" id="IPR005845">
    <property type="entry name" value="A-D-PHexomutase_a/b/a-II"/>
</dbReference>